<gene>
    <name evidence="1" type="ORF">CS875_11580</name>
</gene>
<name>A0AAI8H7K2_BRUSS</name>
<reference evidence="1 2" key="1">
    <citation type="submission" date="2017-10" db="EMBL/GenBank/DDBJ databases">
        <title>First isolation and characterization of Brucella suis from yak.</title>
        <authorList>
            <person name="Yang X."/>
            <person name="Wang N."/>
            <person name="Cao X."/>
            <person name="Bie P."/>
            <person name="Wang J."/>
            <person name="Lyu Y."/>
            <person name="Wu Q."/>
        </authorList>
    </citation>
    <scope>NUCLEOTIDE SEQUENCE [LARGE SCALE GENOMIC DNA]</scope>
    <source>
        <strain evidence="1 2">QH05</strain>
    </source>
</reference>
<evidence type="ECO:0000313" key="2">
    <source>
        <dbReference type="Proteomes" id="UP000230889"/>
    </source>
</evidence>
<accession>A0AAI8H7K2</accession>
<evidence type="ECO:0000313" key="1">
    <source>
        <dbReference type="EMBL" id="ATQ53329.1"/>
    </source>
</evidence>
<sequence>MSCGDYRRIRQHTEPVIEVVTDISGFISGLPYLTPNDKEAGTMSGVPASLCVRPGEGAFLESDIIAFQDRTAFPG</sequence>
<dbReference type="EMBL" id="CP024421">
    <property type="protein sequence ID" value="ATQ53329.1"/>
    <property type="molecule type" value="Genomic_DNA"/>
</dbReference>
<organism evidence="1 2">
    <name type="scientific">Brucella suis</name>
    <dbReference type="NCBI Taxonomy" id="29461"/>
    <lineage>
        <taxon>Bacteria</taxon>
        <taxon>Pseudomonadati</taxon>
        <taxon>Pseudomonadota</taxon>
        <taxon>Alphaproteobacteria</taxon>
        <taxon>Hyphomicrobiales</taxon>
        <taxon>Brucellaceae</taxon>
        <taxon>Brucella/Ochrobactrum group</taxon>
        <taxon>Brucella</taxon>
    </lineage>
</organism>
<dbReference type="Proteomes" id="UP000230889">
    <property type="component" value="Chromosome 2"/>
</dbReference>
<proteinExistence type="predicted"/>
<dbReference type="AlphaFoldDB" id="A0AAI8H7K2"/>
<protein>
    <submittedName>
        <fullName evidence="1">Uncharacterized protein</fullName>
    </submittedName>
</protein>